<keyword evidence="3" id="KW-0832">Ubl conjugation</keyword>
<comment type="similarity">
    <text evidence="5">Belongs to the Fanconi anemia protein FANCD2 family.</text>
</comment>
<organism evidence="6 7">
    <name type="scientific">Caenorhabditis remanei</name>
    <name type="common">Caenorhabditis vulgaris</name>
    <dbReference type="NCBI Taxonomy" id="31234"/>
    <lineage>
        <taxon>Eukaryota</taxon>
        <taxon>Metazoa</taxon>
        <taxon>Ecdysozoa</taxon>
        <taxon>Nematoda</taxon>
        <taxon>Chromadorea</taxon>
        <taxon>Rhabditida</taxon>
        <taxon>Rhabditina</taxon>
        <taxon>Rhabditomorpha</taxon>
        <taxon>Rhabditoidea</taxon>
        <taxon>Rhabditidae</taxon>
        <taxon>Peloderinae</taxon>
        <taxon>Caenorhabditis</taxon>
    </lineage>
</organism>
<dbReference type="InterPro" id="IPR029448">
    <property type="entry name" value="FANCD2"/>
</dbReference>
<dbReference type="Pfam" id="PF14631">
    <property type="entry name" value="FancD2"/>
    <property type="match status" value="1"/>
</dbReference>
<dbReference type="RefSeq" id="XP_053584188.1">
    <property type="nucleotide sequence ID" value="XM_053729416.1"/>
</dbReference>
<accession>A0A6A5GPJ9</accession>
<dbReference type="CTD" id="9812019"/>
<dbReference type="GO" id="GO:0007129">
    <property type="term" value="P:homologous chromosome pairing at meiosis"/>
    <property type="evidence" value="ECO:0007669"/>
    <property type="project" value="TreeGrafter"/>
</dbReference>
<evidence type="ECO:0000256" key="1">
    <source>
        <dbReference type="ARBA" id="ARBA00004123"/>
    </source>
</evidence>
<dbReference type="Proteomes" id="UP000483820">
    <property type="component" value="Chromosome IV"/>
</dbReference>
<dbReference type="AlphaFoldDB" id="A0A6A5GPJ9"/>
<sequence>MLLMNTLGSSKSSSKFEIDEIINRFLISVSEREKFLGVLALLMKIQVEMGKKHSENQERLVQEGINRIEEAVKSSSSLRGAFYEHMKIVLQQHKRAEEIRFISEWSLDLLKRFKDNFFEFRDSPDSDMGDPNSTWILKPDPERLLEIAPMFELIKELLVVKMRWREEDQDTVTSSYEICVIKDLNFAFEATLPSQDHEIPTARDSKLNHLFFLVQWCRTILNAFLAQTSTDFLSSDDVSRLTTRTFKLMMEAEKKLAASLIGIATWQVPNLKFQTTKKEDLVVVNTEKTVKSRGRKRKSDETVREQTVTEEDMVMQEAEEAEEVEKELPNVKSQLKSHYVCLKLRPLVHILKLAENKRSCLKYLCDEIQDVFDHIIRQKKKTPPMIASRSSTSPQSQLDKMYHGDAVTVWFCVKKVTEQVWGIVELVFEFFSALPDASQQPSVTMQKDLEELGEKSLKLMHCILSGDLYGAEEKLTSTEKSERKSVIIRIIEKKMLAEENRSNDVEHARVEVGKYLAKSAEFSPTPAVAVAILNVFEDLKLDEDEQAETRKDMAKYALAYLKKTGAKSTSNGQKAPNIPTPFLVPEDDKRKSCVFSQQSDDDLLEREDKRAVFYCISKTTFGTIFKTIFSSINARCLKYDMSLTAAKNKGIDEEESLELWETASSSFLVLCLLLRINKIRTTAILTTAVREGKQFLLTVSKKSSFIYLMDNITKGSNFEVISRKIEKILMAVQQGNRVLQSIGTYAKTNKCVHLLKKFPELRAESENCLRVIHSAMVKNECLNAFTVGLVKSRSIDGEIITNQPNSPMDSDEE</sequence>
<dbReference type="KEGG" id="crq:GCK72_012805"/>
<gene>
    <name evidence="6" type="ORF">GCK72_012805</name>
</gene>
<evidence type="ECO:0000256" key="2">
    <source>
        <dbReference type="ARBA" id="ARBA00022499"/>
    </source>
</evidence>
<protein>
    <submittedName>
        <fullName evidence="6">Uncharacterized protein</fullName>
    </submittedName>
</protein>
<evidence type="ECO:0000313" key="6">
    <source>
        <dbReference type="EMBL" id="KAF1756352.1"/>
    </source>
</evidence>
<comment type="caution">
    <text evidence="6">The sequence shown here is derived from an EMBL/GenBank/DDBJ whole genome shotgun (WGS) entry which is preliminary data.</text>
</comment>
<dbReference type="GeneID" id="9812019"/>
<dbReference type="GO" id="GO:0005634">
    <property type="term" value="C:nucleus"/>
    <property type="evidence" value="ECO:0007669"/>
    <property type="project" value="UniProtKB-SubCell"/>
</dbReference>
<dbReference type="PANTHER" id="PTHR32086:SF0">
    <property type="entry name" value="FANCONI ANEMIA GROUP D2 PROTEIN"/>
    <property type="match status" value="1"/>
</dbReference>
<dbReference type="PANTHER" id="PTHR32086">
    <property type="entry name" value="FANCONI ANEMIA GROUP D2 PROTEIN"/>
    <property type="match status" value="1"/>
</dbReference>
<reference evidence="6 7" key="1">
    <citation type="submission" date="2019-12" db="EMBL/GenBank/DDBJ databases">
        <title>Chromosome-level assembly of the Caenorhabditis remanei genome.</title>
        <authorList>
            <person name="Teterina A.A."/>
            <person name="Willis J.H."/>
            <person name="Phillips P.C."/>
        </authorList>
    </citation>
    <scope>NUCLEOTIDE SEQUENCE [LARGE SCALE GENOMIC DNA]</scope>
    <source>
        <strain evidence="6 7">PX506</strain>
        <tissue evidence="6">Whole organism</tissue>
    </source>
</reference>
<evidence type="ECO:0000256" key="3">
    <source>
        <dbReference type="ARBA" id="ARBA00022843"/>
    </source>
</evidence>
<comment type="subcellular location">
    <subcellularLocation>
        <location evidence="1">Nucleus</location>
    </subcellularLocation>
</comment>
<dbReference type="GO" id="GO:0070182">
    <property type="term" value="F:DNA polymerase binding"/>
    <property type="evidence" value="ECO:0007669"/>
    <property type="project" value="TreeGrafter"/>
</dbReference>
<evidence type="ECO:0000256" key="5">
    <source>
        <dbReference type="ARBA" id="ARBA00093456"/>
    </source>
</evidence>
<keyword evidence="4" id="KW-0539">Nucleus</keyword>
<dbReference type="GO" id="GO:1990918">
    <property type="term" value="P:double-strand break repair involved in meiotic recombination"/>
    <property type="evidence" value="ECO:0007669"/>
    <property type="project" value="TreeGrafter"/>
</dbReference>
<evidence type="ECO:0000313" key="7">
    <source>
        <dbReference type="Proteomes" id="UP000483820"/>
    </source>
</evidence>
<proteinExistence type="inferred from homology"/>
<dbReference type="EMBL" id="WUAV01000004">
    <property type="protein sequence ID" value="KAF1756352.1"/>
    <property type="molecule type" value="Genomic_DNA"/>
</dbReference>
<dbReference type="GO" id="GO:0036297">
    <property type="term" value="P:interstrand cross-link repair"/>
    <property type="evidence" value="ECO:0007669"/>
    <property type="project" value="TreeGrafter"/>
</dbReference>
<dbReference type="GO" id="GO:0031573">
    <property type="term" value="P:mitotic intra-S DNA damage checkpoint signaling"/>
    <property type="evidence" value="ECO:0007669"/>
    <property type="project" value="TreeGrafter"/>
</dbReference>
<evidence type="ECO:0000256" key="4">
    <source>
        <dbReference type="ARBA" id="ARBA00023242"/>
    </source>
</evidence>
<name>A0A6A5GPJ9_CAERE</name>
<keyword evidence="2" id="KW-1017">Isopeptide bond</keyword>
<dbReference type="GO" id="GO:0000793">
    <property type="term" value="C:condensed chromosome"/>
    <property type="evidence" value="ECO:0007669"/>
    <property type="project" value="TreeGrafter"/>
</dbReference>